<evidence type="ECO:0000313" key="2">
    <source>
        <dbReference type="Proteomes" id="UP001385951"/>
    </source>
</evidence>
<evidence type="ECO:0000313" key="1">
    <source>
        <dbReference type="EMBL" id="KAK7678666.1"/>
    </source>
</evidence>
<proteinExistence type="predicted"/>
<dbReference type="Proteomes" id="UP001385951">
    <property type="component" value="Unassembled WGS sequence"/>
</dbReference>
<protein>
    <recommendedName>
        <fullName evidence="3">Secreted protein</fullName>
    </recommendedName>
</protein>
<organism evidence="1 2">
    <name type="scientific">Cerrena zonata</name>
    <dbReference type="NCBI Taxonomy" id="2478898"/>
    <lineage>
        <taxon>Eukaryota</taxon>
        <taxon>Fungi</taxon>
        <taxon>Dikarya</taxon>
        <taxon>Basidiomycota</taxon>
        <taxon>Agaricomycotina</taxon>
        <taxon>Agaricomycetes</taxon>
        <taxon>Polyporales</taxon>
        <taxon>Cerrenaceae</taxon>
        <taxon>Cerrena</taxon>
    </lineage>
</organism>
<accession>A0AAW0FDN1</accession>
<name>A0AAW0FDN1_9APHY</name>
<dbReference type="AlphaFoldDB" id="A0AAW0FDN1"/>
<gene>
    <name evidence="1" type="ORF">QCA50_018247</name>
</gene>
<reference evidence="1 2" key="1">
    <citation type="submission" date="2022-09" db="EMBL/GenBank/DDBJ databases">
        <authorList>
            <person name="Palmer J.M."/>
        </authorList>
    </citation>
    <scope>NUCLEOTIDE SEQUENCE [LARGE SCALE GENOMIC DNA]</scope>
    <source>
        <strain evidence="1 2">DSM 7382</strain>
    </source>
</reference>
<evidence type="ECO:0008006" key="3">
    <source>
        <dbReference type="Google" id="ProtNLM"/>
    </source>
</evidence>
<keyword evidence="2" id="KW-1185">Reference proteome</keyword>
<dbReference type="EMBL" id="JASBNA010000068">
    <property type="protein sequence ID" value="KAK7678666.1"/>
    <property type="molecule type" value="Genomic_DNA"/>
</dbReference>
<sequence length="110" mass="11503">MVIIPYLKACLAMALGYLTRLLPATLLFSVVGRAALLGNCNGAAALQCCLAVVESTDLLAIAALALNGVIPPLIPTQVGLFCLPQTAELAHLCLTELVACDDNSHFGTWH</sequence>
<comment type="caution">
    <text evidence="1">The sequence shown here is derived from an EMBL/GenBank/DDBJ whole genome shotgun (WGS) entry which is preliminary data.</text>
</comment>